<dbReference type="Pfam" id="PF16888">
    <property type="entry name" value="YwqH-like"/>
    <property type="match status" value="1"/>
</dbReference>
<keyword evidence="3" id="KW-1185">Reference proteome</keyword>
<evidence type="ECO:0000313" key="2">
    <source>
        <dbReference type="EMBL" id="OMI08553.1"/>
    </source>
</evidence>
<dbReference type="RefSeq" id="WP_076758370.1">
    <property type="nucleotide sequence ID" value="NZ_CP133085.1"/>
</dbReference>
<dbReference type="OrthoDB" id="2454201at2"/>
<accession>A0A1R1S3Z3</accession>
<proteinExistence type="predicted"/>
<dbReference type="SUPFAM" id="SSF46579">
    <property type="entry name" value="Prefoldin"/>
    <property type="match status" value="1"/>
</dbReference>
<feature type="coiled-coil region" evidence="1">
    <location>
        <begin position="80"/>
        <end position="121"/>
    </location>
</feature>
<keyword evidence="1" id="KW-0175">Coiled coil</keyword>
<gene>
    <name evidence="2" type="ORF">BW143_04165</name>
</gene>
<sequence>MIWEKTVLYGMQGTLVIKKEQLTHLKNCKSELTITKEEFEDSKSSIKEPGLSSTTWQGSLADSFKNVRNDMKSAYNDICGKQLNEVFKKLNERIASLKDEIHSLGQDISSLKKKIEKLEKEEKEARR</sequence>
<dbReference type="InterPro" id="IPR031681">
    <property type="entry name" value="YwqH-like"/>
</dbReference>
<organism evidence="2 3">
    <name type="scientific">Bacillus swezeyi</name>
    <dbReference type="NCBI Taxonomy" id="1925020"/>
    <lineage>
        <taxon>Bacteria</taxon>
        <taxon>Bacillati</taxon>
        <taxon>Bacillota</taxon>
        <taxon>Bacilli</taxon>
        <taxon>Bacillales</taxon>
        <taxon>Bacillaceae</taxon>
        <taxon>Bacillus</taxon>
    </lineage>
</organism>
<comment type="caution">
    <text evidence="2">The sequence shown here is derived from an EMBL/GenBank/DDBJ whole genome shotgun (WGS) entry which is preliminary data.</text>
</comment>
<dbReference type="EMBL" id="MTJL01000006">
    <property type="protein sequence ID" value="OMI08553.1"/>
    <property type="molecule type" value="Genomic_DNA"/>
</dbReference>
<protein>
    <submittedName>
        <fullName evidence="2">DUF5082 domain-containing protein</fullName>
    </submittedName>
</protein>
<accession>A0A1R1QV61</accession>
<reference evidence="2 3" key="1">
    <citation type="submission" date="2017-01" db="EMBL/GenBank/DDBJ databases">
        <title>Bacillus phylogenomics.</title>
        <authorList>
            <person name="Dunlap C."/>
        </authorList>
    </citation>
    <scope>NUCLEOTIDE SEQUENCE [LARGE SCALE GENOMIC DNA]</scope>
    <source>
        <strain evidence="2 3">NRRL B-41282</strain>
    </source>
</reference>
<name>A0A1R1QV61_9BACI</name>
<dbReference type="Gene3D" id="1.20.5.170">
    <property type="match status" value="1"/>
</dbReference>
<evidence type="ECO:0000313" key="3">
    <source>
        <dbReference type="Proteomes" id="UP000187367"/>
    </source>
</evidence>
<evidence type="ECO:0000256" key="1">
    <source>
        <dbReference type="SAM" id="Coils"/>
    </source>
</evidence>
<dbReference type="GeneID" id="92788242"/>
<dbReference type="AlphaFoldDB" id="A0A1R1QV61"/>
<dbReference type="Proteomes" id="UP000187367">
    <property type="component" value="Unassembled WGS sequence"/>
</dbReference>